<reference evidence="1 2" key="1">
    <citation type="submission" date="2014-07" db="EMBL/GenBank/DDBJ databases">
        <title>Methanogenic archaea and the global carbon cycle.</title>
        <authorList>
            <person name="Henriksen J.R."/>
            <person name="Luke J."/>
            <person name="Reinhart S."/>
            <person name="Benedict M.N."/>
            <person name="Youngblut N.D."/>
            <person name="Metcalf M.E."/>
            <person name="Whitaker R.J."/>
            <person name="Metcalf W.W."/>
        </authorList>
    </citation>
    <scope>NUCLEOTIDE SEQUENCE [LARGE SCALE GENOMIC DNA]</scope>
    <source>
        <strain evidence="1 2">S-6</strain>
    </source>
</reference>
<dbReference type="HOGENOM" id="CLU_159743_0_0_2"/>
<dbReference type="AlphaFoldDB" id="A0A0E3RDD9"/>
<dbReference type="RefSeq" id="WP_048039367.1">
    <property type="nucleotide sequence ID" value="NZ_CP009512.1"/>
</dbReference>
<organism evidence="1 2">
    <name type="scientific">Methanosarcina mazei S-6</name>
    <dbReference type="NCBI Taxonomy" id="213585"/>
    <lineage>
        <taxon>Archaea</taxon>
        <taxon>Methanobacteriati</taxon>
        <taxon>Methanobacteriota</taxon>
        <taxon>Stenosarchaea group</taxon>
        <taxon>Methanomicrobia</taxon>
        <taxon>Methanosarcinales</taxon>
        <taxon>Methanosarcinaceae</taxon>
        <taxon>Methanosarcina</taxon>
    </lineage>
</organism>
<dbReference type="PATRIC" id="fig|213585.10.peg.943"/>
<proteinExistence type="predicted"/>
<protein>
    <submittedName>
        <fullName evidence="1">Uncharacterized protein</fullName>
    </submittedName>
</protein>
<sequence>MAEALNSDKIKPSPTLNTIIMVEDAIQNSPNSVITIPELKKALPRQVNHNTLMTILEYLEKSNKIAVGLRGITWIHNTNHNLRNVAIYGREL</sequence>
<name>A0A0E3RDD9_METMZ</name>
<evidence type="ECO:0000313" key="2">
    <source>
        <dbReference type="Proteomes" id="UP000033097"/>
    </source>
</evidence>
<dbReference type="EMBL" id="CP009512">
    <property type="protein sequence ID" value="AKB63959.1"/>
    <property type="molecule type" value="Genomic_DNA"/>
</dbReference>
<evidence type="ECO:0000313" key="1">
    <source>
        <dbReference type="EMBL" id="AKB63959.1"/>
    </source>
</evidence>
<dbReference type="GeneID" id="24850385"/>
<gene>
    <name evidence="1" type="ORF">MSMAS_0763</name>
</gene>
<dbReference type="Proteomes" id="UP000033097">
    <property type="component" value="Chromosome"/>
</dbReference>
<dbReference type="KEGG" id="mmj:MSMAS_0763"/>
<accession>A0A0E3RDD9</accession>